<evidence type="ECO:0000256" key="1">
    <source>
        <dbReference type="SAM" id="Phobius"/>
    </source>
</evidence>
<dbReference type="EMBL" id="CP034086">
    <property type="protein sequence ID" value="AZG75994.1"/>
    <property type="molecule type" value="Genomic_DNA"/>
</dbReference>
<dbReference type="AlphaFoldDB" id="A0A3G8M2U8"/>
<dbReference type="KEGG" id="mros:EHO51_04185"/>
<feature type="transmembrane region" description="Helical" evidence="1">
    <location>
        <begin position="117"/>
        <end position="136"/>
    </location>
</feature>
<protein>
    <recommendedName>
        <fullName evidence="4">DUF1269 domain-containing protein</fullName>
    </recommendedName>
</protein>
<evidence type="ECO:0008006" key="4">
    <source>
        <dbReference type="Google" id="ProtNLM"/>
    </source>
</evidence>
<keyword evidence="1" id="KW-1133">Transmembrane helix</keyword>
<evidence type="ECO:0000313" key="2">
    <source>
        <dbReference type="EMBL" id="AZG75994.1"/>
    </source>
</evidence>
<name>A0A3G8M2U8_9HYPH</name>
<reference evidence="2 3" key="1">
    <citation type="submission" date="2018-11" db="EMBL/GenBank/DDBJ databases">
        <title>Genome squencing of methanotrophic bacteria isolated from alkaline groundwater in Korea.</title>
        <authorList>
            <person name="Nguyen L.N."/>
        </authorList>
    </citation>
    <scope>NUCLEOTIDE SEQUENCE [LARGE SCALE GENOMIC DNA]</scope>
    <source>
        <strain evidence="2 3">GW6</strain>
    </source>
</reference>
<organism evidence="2 3">
    <name type="scientific">Methylocystis rosea</name>
    <dbReference type="NCBI Taxonomy" id="173366"/>
    <lineage>
        <taxon>Bacteria</taxon>
        <taxon>Pseudomonadati</taxon>
        <taxon>Pseudomonadota</taxon>
        <taxon>Alphaproteobacteria</taxon>
        <taxon>Hyphomicrobiales</taxon>
        <taxon>Methylocystaceae</taxon>
        <taxon>Methylocystis</taxon>
    </lineage>
</organism>
<accession>A0A3G8M2U8</accession>
<dbReference type="RefSeq" id="WP_124737834.1">
    <property type="nucleotide sequence ID" value="NZ_CP034086.1"/>
</dbReference>
<keyword evidence="1" id="KW-0472">Membrane</keyword>
<proteinExistence type="predicted"/>
<sequence>MDAKRATTPEERHELREVVGLFDTVDTLQSAIDDLLTGGFDRSEISLLAEEDTVRQKLGDTDVSADALEDSPRAPRTPYIDRESLNIGKASIVGVLFYVGVFIGAGVALAWGLSLTSAIAVGLLTGGAAGVLGLLVSKLVGDRQTKWAQSQLKHGGLLLWARVWNDERERAAMEIMQRHGGRDVHAHVGA</sequence>
<evidence type="ECO:0000313" key="3">
    <source>
        <dbReference type="Proteomes" id="UP000273982"/>
    </source>
</evidence>
<gene>
    <name evidence="2" type="ORF">EHO51_04185</name>
</gene>
<keyword evidence="1" id="KW-0812">Transmembrane</keyword>
<dbReference type="Proteomes" id="UP000273982">
    <property type="component" value="Chromosome"/>
</dbReference>
<feature type="transmembrane region" description="Helical" evidence="1">
    <location>
        <begin position="92"/>
        <end position="111"/>
    </location>
</feature>